<name>A0A0F8ZGX6_9ZZZZ</name>
<reference evidence="1" key="1">
    <citation type="journal article" date="2015" name="Nature">
        <title>Complex archaea that bridge the gap between prokaryotes and eukaryotes.</title>
        <authorList>
            <person name="Spang A."/>
            <person name="Saw J.H."/>
            <person name="Jorgensen S.L."/>
            <person name="Zaremba-Niedzwiedzka K."/>
            <person name="Martijn J."/>
            <person name="Lind A.E."/>
            <person name="van Eijk R."/>
            <person name="Schleper C."/>
            <person name="Guy L."/>
            <person name="Ettema T.J."/>
        </authorList>
    </citation>
    <scope>NUCLEOTIDE SEQUENCE</scope>
</reference>
<sequence>MSIPELLAAAMVLAALERRGHTFSTAFVVDEVWILEDGSEALLGLEIPPGLVAATLRSSCPGGRQMAADV</sequence>
<evidence type="ECO:0000313" key="1">
    <source>
        <dbReference type="EMBL" id="KKK92993.1"/>
    </source>
</evidence>
<gene>
    <name evidence="1" type="ORF">LCGC14_2697340</name>
</gene>
<proteinExistence type="predicted"/>
<dbReference type="EMBL" id="LAZR01047964">
    <property type="protein sequence ID" value="KKK92993.1"/>
    <property type="molecule type" value="Genomic_DNA"/>
</dbReference>
<comment type="caution">
    <text evidence="1">The sequence shown here is derived from an EMBL/GenBank/DDBJ whole genome shotgun (WGS) entry which is preliminary data.</text>
</comment>
<accession>A0A0F8ZGX6</accession>
<organism evidence="1">
    <name type="scientific">marine sediment metagenome</name>
    <dbReference type="NCBI Taxonomy" id="412755"/>
    <lineage>
        <taxon>unclassified sequences</taxon>
        <taxon>metagenomes</taxon>
        <taxon>ecological metagenomes</taxon>
    </lineage>
</organism>
<protein>
    <submittedName>
        <fullName evidence="1">Uncharacterized protein</fullName>
    </submittedName>
</protein>
<dbReference type="AlphaFoldDB" id="A0A0F8ZGX6"/>